<evidence type="ECO:0000256" key="2">
    <source>
        <dbReference type="SAM" id="Phobius"/>
    </source>
</evidence>
<keyword evidence="2" id="KW-0812">Transmembrane</keyword>
<dbReference type="GO" id="GO:0071111">
    <property type="term" value="F:cyclic-guanylate-specific phosphodiesterase activity"/>
    <property type="evidence" value="ECO:0007669"/>
    <property type="project" value="InterPro"/>
</dbReference>
<keyword evidence="2" id="KW-0472">Membrane</keyword>
<dbReference type="Pfam" id="PF00563">
    <property type="entry name" value="EAL"/>
    <property type="match status" value="1"/>
</dbReference>
<evidence type="ECO:0000259" key="3">
    <source>
        <dbReference type="PROSITE" id="PS50883"/>
    </source>
</evidence>
<evidence type="ECO:0000313" key="5">
    <source>
        <dbReference type="Proteomes" id="UP000564885"/>
    </source>
</evidence>
<dbReference type="RefSeq" id="WP_171217948.1">
    <property type="nucleotide sequence ID" value="NZ_JABEPP010000002.1"/>
</dbReference>
<protein>
    <submittedName>
        <fullName evidence="4">EAL domain-containing protein</fullName>
    </submittedName>
</protein>
<name>A0A849HZG0_9HYPH</name>
<dbReference type="PANTHER" id="PTHR33121:SF79">
    <property type="entry name" value="CYCLIC DI-GMP PHOSPHODIESTERASE PDED-RELATED"/>
    <property type="match status" value="1"/>
</dbReference>
<evidence type="ECO:0000313" key="4">
    <source>
        <dbReference type="EMBL" id="NNM72482.1"/>
    </source>
</evidence>
<gene>
    <name evidence="4" type="ORF">HJG44_08790</name>
</gene>
<dbReference type="InterPro" id="IPR050706">
    <property type="entry name" value="Cyclic-di-GMP_PDE-like"/>
</dbReference>
<dbReference type="PANTHER" id="PTHR33121">
    <property type="entry name" value="CYCLIC DI-GMP PHOSPHODIESTERASE PDEF"/>
    <property type="match status" value="1"/>
</dbReference>
<keyword evidence="5" id="KW-1185">Reference proteome</keyword>
<feature type="region of interest" description="Disordered" evidence="1">
    <location>
        <begin position="442"/>
        <end position="482"/>
    </location>
</feature>
<reference evidence="4 5" key="1">
    <citation type="submission" date="2020-04" db="EMBL/GenBank/DDBJ databases">
        <title>Enterovirga sp. isolate from soil.</title>
        <authorList>
            <person name="Chea S."/>
            <person name="Kim D.-U."/>
        </authorList>
    </citation>
    <scope>NUCLEOTIDE SEQUENCE [LARGE SCALE GENOMIC DNA]</scope>
    <source>
        <strain evidence="4 5">DB1703</strain>
    </source>
</reference>
<dbReference type="PROSITE" id="PS50883">
    <property type="entry name" value="EAL"/>
    <property type="match status" value="1"/>
</dbReference>
<dbReference type="AlphaFoldDB" id="A0A849HZG0"/>
<dbReference type="InterPro" id="IPR001633">
    <property type="entry name" value="EAL_dom"/>
</dbReference>
<dbReference type="CDD" id="cd01948">
    <property type="entry name" value="EAL"/>
    <property type="match status" value="1"/>
</dbReference>
<keyword evidence="2" id="KW-1133">Transmembrane helix</keyword>
<evidence type="ECO:0000256" key="1">
    <source>
        <dbReference type="SAM" id="MobiDB-lite"/>
    </source>
</evidence>
<proteinExistence type="predicted"/>
<dbReference type="SMART" id="SM00052">
    <property type="entry name" value="EAL"/>
    <property type="match status" value="1"/>
</dbReference>
<dbReference type="Proteomes" id="UP000564885">
    <property type="component" value="Unassembled WGS sequence"/>
</dbReference>
<feature type="transmembrane region" description="Helical" evidence="2">
    <location>
        <begin position="12"/>
        <end position="33"/>
    </location>
</feature>
<dbReference type="InterPro" id="IPR035919">
    <property type="entry name" value="EAL_sf"/>
</dbReference>
<dbReference type="SUPFAM" id="SSF141868">
    <property type="entry name" value="EAL domain-like"/>
    <property type="match status" value="1"/>
</dbReference>
<accession>A0A849HZG0</accession>
<feature type="domain" description="EAL" evidence="3">
    <location>
        <begin position="198"/>
        <end position="450"/>
    </location>
</feature>
<sequence>MRGTADGAGSLGAAAAGGLALVCIVGLALHVATPVEVDAGALALAAAAAALIGLASVQRHAAHSRGQQEKVSEELDLLSHTLLRIEASLAALDGSETKAKSTLNDVAGDVHSLSQVVKSLAEAMAAQDRELGALKLRNQPETPLSYRGLSGPEAYSVPGASPPSMLPSFIPAREAATAALSESLVPPPPPPGPLAGTRSDSKAAMLAAAAAGEIDLHVRPVVNLPQRRERIHELYPLLQSGSGEPFLPAEYLPVLQRAGRLPDFEAGLVARALVFAHRLATMDGDGRVSVALSGASLSDQGFLRRLEALVEDHQAVGRRLVIEIDQGVWREVAAELDVFARIRRSGVGFALSGITDENLNPPALARLGVRYVKLAAERLMAAIAAEGPEADIVTLVAALSRSGIEVVAAGVEDEVIVPELIDVGVPLAQGLALGLPTPAEAVLDQPRRTSRPAKVSAEPEPPKPDGSGPSQGSLRDFLRRAG</sequence>
<comment type="caution">
    <text evidence="4">The sequence shown here is derived from an EMBL/GenBank/DDBJ whole genome shotgun (WGS) entry which is preliminary data.</text>
</comment>
<organism evidence="4 5">
    <name type="scientific">Enterovirga aerilata</name>
    <dbReference type="NCBI Taxonomy" id="2730920"/>
    <lineage>
        <taxon>Bacteria</taxon>
        <taxon>Pseudomonadati</taxon>
        <taxon>Pseudomonadota</taxon>
        <taxon>Alphaproteobacteria</taxon>
        <taxon>Hyphomicrobiales</taxon>
        <taxon>Methylobacteriaceae</taxon>
        <taxon>Enterovirga</taxon>
    </lineage>
</organism>
<dbReference type="Gene3D" id="3.20.20.450">
    <property type="entry name" value="EAL domain"/>
    <property type="match status" value="1"/>
</dbReference>
<feature type="transmembrane region" description="Helical" evidence="2">
    <location>
        <begin position="39"/>
        <end position="57"/>
    </location>
</feature>
<dbReference type="EMBL" id="JABEPP010000002">
    <property type="protein sequence ID" value="NNM72482.1"/>
    <property type="molecule type" value="Genomic_DNA"/>
</dbReference>